<dbReference type="Proteomes" id="UP000504635">
    <property type="component" value="Unplaced"/>
</dbReference>
<reference evidence="10" key="1">
    <citation type="submission" date="2025-08" db="UniProtKB">
        <authorList>
            <consortium name="RefSeq"/>
        </authorList>
    </citation>
    <scope>IDENTIFICATION</scope>
    <source>
        <tissue evidence="10">Gonads</tissue>
    </source>
</reference>
<dbReference type="GeneID" id="115888259"/>
<feature type="transmembrane region" description="Helical" evidence="7">
    <location>
        <begin position="436"/>
        <end position="457"/>
    </location>
</feature>
<dbReference type="OrthoDB" id="10262656at2759"/>
<feature type="transmembrane region" description="Helical" evidence="7">
    <location>
        <begin position="156"/>
        <end position="179"/>
    </location>
</feature>
<sequence>MLENSEVYMVKESKLYNEAVSLTGYGIYNIFILLATGGCLMCVIIETMSMAFIIPAAQCDLNLNLSEKGILASISFLGVMTTSQFWGFLADTRGRKNILVFCLISSSLVSLGCSLVPWSWLFILLRFINGALIGGSSSIIYAFAGEFHSDRFRPMIVSWISSFVAAGQMYIPGMAWKLLPNTWSYDLEGLGITFRPWRLLIIVYALPSLFVAAMLSILPESPKYLLSRGKHDRTLRILTRMFVINKNKKSHEYPVSTIILDEILTEKNEEKVNVFLSMWRQTVPLFRKENIIKTVLICYMQFGVFMSASALALWYPEILNSMDRYSKKVSANDVTLCASINYNNDSVTKSNLLGYNIFEDLFRANETDQNNEVCDDTVNTSVFPVVLSIGAAIGISYIVIGILVNKIDKKYLLVAATVITGICGLIAQYISGYMTIQILTGIYLLISSCIGIVNALVVDLYPTNIRAMALAISLMFGRFGAMVGSNVVGNIFYNYCDYMFIMFAINHLILIAAIVLLPTKKISKILLGSDK</sequence>
<evidence type="ECO:0000313" key="10">
    <source>
        <dbReference type="RefSeq" id="XP_030763786.1"/>
    </source>
</evidence>
<feature type="transmembrane region" description="Helical" evidence="7">
    <location>
        <begin position="199"/>
        <end position="218"/>
    </location>
</feature>
<dbReference type="InterPro" id="IPR005828">
    <property type="entry name" value="MFS_sugar_transport-like"/>
</dbReference>
<keyword evidence="9" id="KW-1185">Reference proteome</keyword>
<dbReference type="Gene3D" id="1.20.1250.20">
    <property type="entry name" value="MFS general substrate transporter like domains"/>
    <property type="match status" value="1"/>
</dbReference>
<feature type="domain" description="Major facilitator superfamily (MFS) profile" evidence="8">
    <location>
        <begin position="30"/>
        <end position="521"/>
    </location>
</feature>
<evidence type="ECO:0000259" key="8">
    <source>
        <dbReference type="PROSITE" id="PS50850"/>
    </source>
</evidence>
<evidence type="ECO:0000256" key="7">
    <source>
        <dbReference type="SAM" id="Phobius"/>
    </source>
</evidence>
<gene>
    <name evidence="10" type="primary">LOC115888259</name>
</gene>
<keyword evidence="6 7" id="KW-0472">Membrane</keyword>
<feature type="transmembrane region" description="Helical" evidence="7">
    <location>
        <begin position="123"/>
        <end position="144"/>
    </location>
</feature>
<dbReference type="PROSITE" id="PS50850">
    <property type="entry name" value="MFS"/>
    <property type="match status" value="1"/>
</dbReference>
<accession>A0A6J2YKG0</accession>
<feature type="transmembrane region" description="Helical" evidence="7">
    <location>
        <begin position="498"/>
        <end position="517"/>
    </location>
</feature>
<evidence type="ECO:0000313" key="9">
    <source>
        <dbReference type="Proteomes" id="UP000504635"/>
    </source>
</evidence>
<keyword evidence="5 7" id="KW-1133">Transmembrane helix</keyword>
<organism evidence="9 10">
    <name type="scientific">Sitophilus oryzae</name>
    <name type="common">Rice weevil</name>
    <name type="synonym">Curculio oryzae</name>
    <dbReference type="NCBI Taxonomy" id="7048"/>
    <lineage>
        <taxon>Eukaryota</taxon>
        <taxon>Metazoa</taxon>
        <taxon>Ecdysozoa</taxon>
        <taxon>Arthropoda</taxon>
        <taxon>Hexapoda</taxon>
        <taxon>Insecta</taxon>
        <taxon>Pterygota</taxon>
        <taxon>Neoptera</taxon>
        <taxon>Endopterygota</taxon>
        <taxon>Coleoptera</taxon>
        <taxon>Polyphaga</taxon>
        <taxon>Cucujiformia</taxon>
        <taxon>Curculionidae</taxon>
        <taxon>Dryophthorinae</taxon>
        <taxon>Sitophilus</taxon>
    </lineage>
</organism>
<proteinExistence type="inferred from homology"/>
<feature type="transmembrane region" description="Helical" evidence="7">
    <location>
        <begin position="30"/>
        <end position="57"/>
    </location>
</feature>
<evidence type="ECO:0000256" key="4">
    <source>
        <dbReference type="ARBA" id="ARBA00022692"/>
    </source>
</evidence>
<dbReference type="PANTHER" id="PTHR23511:SF35">
    <property type="entry name" value="MAJOR FACILITATOR SUPERFAMILY (MFS) PROFILE DOMAIN-CONTAINING PROTEIN"/>
    <property type="match status" value="1"/>
</dbReference>
<dbReference type="PANTHER" id="PTHR23511">
    <property type="entry name" value="SYNAPTIC VESICLE GLYCOPROTEIN 2"/>
    <property type="match status" value="1"/>
</dbReference>
<dbReference type="InterPro" id="IPR020846">
    <property type="entry name" value="MFS_dom"/>
</dbReference>
<comment type="similarity">
    <text evidence="2">Belongs to the major facilitator superfamily.</text>
</comment>
<evidence type="ECO:0000256" key="3">
    <source>
        <dbReference type="ARBA" id="ARBA00022448"/>
    </source>
</evidence>
<evidence type="ECO:0000256" key="5">
    <source>
        <dbReference type="ARBA" id="ARBA00022989"/>
    </source>
</evidence>
<feature type="transmembrane region" description="Helical" evidence="7">
    <location>
        <begin position="296"/>
        <end position="315"/>
    </location>
</feature>
<dbReference type="GO" id="GO:0022857">
    <property type="term" value="F:transmembrane transporter activity"/>
    <property type="evidence" value="ECO:0007669"/>
    <property type="project" value="InterPro"/>
</dbReference>
<dbReference type="AlphaFoldDB" id="A0A6J2YKG0"/>
<feature type="transmembrane region" description="Helical" evidence="7">
    <location>
        <begin position="469"/>
        <end position="492"/>
    </location>
</feature>
<dbReference type="GO" id="GO:0016020">
    <property type="term" value="C:membrane"/>
    <property type="evidence" value="ECO:0007669"/>
    <property type="project" value="UniProtKB-SubCell"/>
</dbReference>
<dbReference type="KEGG" id="soy:115888259"/>
<protein>
    <submittedName>
        <fullName evidence="10">Synaptic vesicle glycoprotein 2B-like</fullName>
    </submittedName>
</protein>
<feature type="transmembrane region" description="Helical" evidence="7">
    <location>
        <begin position="411"/>
        <end position="430"/>
    </location>
</feature>
<feature type="transmembrane region" description="Helical" evidence="7">
    <location>
        <begin position="98"/>
        <end position="117"/>
    </location>
</feature>
<keyword evidence="4 7" id="KW-0812">Transmembrane</keyword>
<dbReference type="InterPro" id="IPR005829">
    <property type="entry name" value="Sugar_transporter_CS"/>
</dbReference>
<feature type="transmembrane region" description="Helical" evidence="7">
    <location>
        <begin position="382"/>
        <end position="404"/>
    </location>
</feature>
<dbReference type="Pfam" id="PF00083">
    <property type="entry name" value="Sugar_tr"/>
    <property type="match status" value="1"/>
</dbReference>
<dbReference type="InParanoid" id="A0A6J2YKG0"/>
<dbReference type="SUPFAM" id="SSF103473">
    <property type="entry name" value="MFS general substrate transporter"/>
    <property type="match status" value="1"/>
</dbReference>
<evidence type="ECO:0000256" key="1">
    <source>
        <dbReference type="ARBA" id="ARBA00004141"/>
    </source>
</evidence>
<dbReference type="RefSeq" id="XP_030763786.1">
    <property type="nucleotide sequence ID" value="XM_030907926.1"/>
</dbReference>
<keyword evidence="3" id="KW-0813">Transport</keyword>
<dbReference type="InterPro" id="IPR036259">
    <property type="entry name" value="MFS_trans_sf"/>
</dbReference>
<feature type="transmembrane region" description="Helical" evidence="7">
    <location>
        <begin position="69"/>
        <end position="89"/>
    </location>
</feature>
<dbReference type="PROSITE" id="PS00217">
    <property type="entry name" value="SUGAR_TRANSPORT_2"/>
    <property type="match status" value="1"/>
</dbReference>
<name>A0A6J2YKG0_SITOR</name>
<evidence type="ECO:0000256" key="2">
    <source>
        <dbReference type="ARBA" id="ARBA00008335"/>
    </source>
</evidence>
<comment type="subcellular location">
    <subcellularLocation>
        <location evidence="1">Membrane</location>
        <topology evidence="1">Multi-pass membrane protein</topology>
    </subcellularLocation>
</comment>
<evidence type="ECO:0000256" key="6">
    <source>
        <dbReference type="ARBA" id="ARBA00023136"/>
    </source>
</evidence>